<reference evidence="5 6" key="1">
    <citation type="submission" date="2014-07" db="EMBL/GenBank/DDBJ databases">
        <title>Draft genome sequence of Thalassospira profundimaris S25-3-2.</title>
        <authorList>
            <person name="Lai Q."/>
            <person name="Shao Z."/>
        </authorList>
    </citation>
    <scope>NUCLEOTIDE SEQUENCE [LARGE SCALE GENOMIC DNA]</scope>
    <source>
        <strain evidence="5 6">S25-3-2</strain>
    </source>
</reference>
<dbReference type="EC" id="2.7.7.65" evidence="1"/>
<evidence type="ECO:0000313" key="5">
    <source>
        <dbReference type="EMBL" id="RCK51643.1"/>
    </source>
</evidence>
<keyword evidence="3" id="KW-0472">Membrane</keyword>
<dbReference type="Proteomes" id="UP000252517">
    <property type="component" value="Unassembled WGS sequence"/>
</dbReference>
<dbReference type="PROSITE" id="PS50887">
    <property type="entry name" value="GGDEF"/>
    <property type="match status" value="1"/>
</dbReference>
<feature type="transmembrane region" description="Helical" evidence="3">
    <location>
        <begin position="47"/>
        <end position="67"/>
    </location>
</feature>
<evidence type="ECO:0000313" key="6">
    <source>
        <dbReference type="Proteomes" id="UP000252517"/>
    </source>
</evidence>
<dbReference type="InterPro" id="IPR000160">
    <property type="entry name" value="GGDEF_dom"/>
</dbReference>
<feature type="transmembrane region" description="Helical" evidence="3">
    <location>
        <begin position="165"/>
        <end position="187"/>
    </location>
</feature>
<dbReference type="OrthoDB" id="7366409at2"/>
<feature type="domain" description="GGDEF" evidence="4">
    <location>
        <begin position="304"/>
        <end position="440"/>
    </location>
</feature>
<feature type="transmembrane region" description="Helical" evidence="3">
    <location>
        <begin position="88"/>
        <end position="111"/>
    </location>
</feature>
<dbReference type="InterPro" id="IPR029787">
    <property type="entry name" value="Nucleotide_cyclase"/>
</dbReference>
<dbReference type="Pfam" id="PF00990">
    <property type="entry name" value="GGDEF"/>
    <property type="match status" value="1"/>
</dbReference>
<keyword evidence="3" id="KW-0812">Transmembrane</keyword>
<dbReference type="RefSeq" id="WP_147252996.1">
    <property type="nucleotide sequence ID" value="NZ_JPWH01000005.1"/>
</dbReference>
<accession>A0A367XD95</accession>
<sequence length="440" mass="47815">MLAALWPANAILSAILVRNRQLDRLLVWLAAAVAYVGADIITGSSVVVSLLLAVANLSGVMVAVVLLRRLPNEDKSLLRPLSIRYLCVIGFFSSATSGAIGAVASVLFFGSEPVMGFLFWASAEFANFVVILPFALTVSLRAHVLRDVIMMWRGAPSAWEKIKPYAPVLGVILSLLLVQFVGGPGAIVFPVPALLWCALVYPLQVTAFIIFLVSQSLIYVLEFNLVYNLPTNMDAYWAVVSTRLGIALLAIGPLTVASINAARTVLLSQLDHAAHHDFLTGLLSRRAFVNQGNELVVRLAAEQHNLCVVLIDIDHFKQINDNHGHAAGDIVLAEVADILRRHVQEHDLIGRLGGEEFALLLPYVSLQEAEHIAQEIRNAVAGASISGIGNKADARFRITISAGIVCRKMTPFSNLDHLILEADRLMYEAKRAGRNRVLTS</sequence>
<dbReference type="GO" id="GO:0052621">
    <property type="term" value="F:diguanylate cyclase activity"/>
    <property type="evidence" value="ECO:0007669"/>
    <property type="project" value="UniProtKB-EC"/>
</dbReference>
<dbReference type="InterPro" id="IPR050469">
    <property type="entry name" value="Diguanylate_Cyclase"/>
</dbReference>
<dbReference type="InterPro" id="IPR043128">
    <property type="entry name" value="Rev_trsase/Diguanyl_cyclase"/>
</dbReference>
<dbReference type="PANTHER" id="PTHR45138:SF9">
    <property type="entry name" value="DIGUANYLATE CYCLASE DGCM-RELATED"/>
    <property type="match status" value="1"/>
</dbReference>
<dbReference type="FunFam" id="3.30.70.270:FF:000001">
    <property type="entry name" value="Diguanylate cyclase domain protein"/>
    <property type="match status" value="1"/>
</dbReference>
<dbReference type="SMART" id="SM00267">
    <property type="entry name" value="GGDEF"/>
    <property type="match status" value="1"/>
</dbReference>
<dbReference type="SUPFAM" id="SSF55073">
    <property type="entry name" value="Nucleotide cyclase"/>
    <property type="match status" value="1"/>
</dbReference>
<comment type="caution">
    <text evidence="5">The sequence shown here is derived from an EMBL/GenBank/DDBJ whole genome shotgun (WGS) entry which is preliminary data.</text>
</comment>
<dbReference type="CDD" id="cd01949">
    <property type="entry name" value="GGDEF"/>
    <property type="match status" value="1"/>
</dbReference>
<evidence type="ECO:0000256" key="1">
    <source>
        <dbReference type="ARBA" id="ARBA00012528"/>
    </source>
</evidence>
<comment type="catalytic activity">
    <reaction evidence="2">
        <text>2 GTP = 3',3'-c-di-GMP + 2 diphosphate</text>
        <dbReference type="Rhea" id="RHEA:24898"/>
        <dbReference type="ChEBI" id="CHEBI:33019"/>
        <dbReference type="ChEBI" id="CHEBI:37565"/>
        <dbReference type="ChEBI" id="CHEBI:58805"/>
        <dbReference type="EC" id="2.7.7.65"/>
    </reaction>
</comment>
<evidence type="ECO:0000256" key="3">
    <source>
        <dbReference type="SAM" id="Phobius"/>
    </source>
</evidence>
<dbReference type="Gene3D" id="3.30.70.270">
    <property type="match status" value="1"/>
</dbReference>
<keyword evidence="3" id="KW-1133">Transmembrane helix</keyword>
<dbReference type="EMBL" id="JPWH01000005">
    <property type="protein sequence ID" value="RCK51643.1"/>
    <property type="molecule type" value="Genomic_DNA"/>
</dbReference>
<evidence type="ECO:0000259" key="4">
    <source>
        <dbReference type="PROSITE" id="PS50887"/>
    </source>
</evidence>
<gene>
    <name evidence="5" type="ORF">TH25_08080</name>
</gene>
<evidence type="ECO:0000256" key="2">
    <source>
        <dbReference type="ARBA" id="ARBA00034247"/>
    </source>
</evidence>
<protein>
    <recommendedName>
        <fullName evidence="1">diguanylate cyclase</fullName>
        <ecNumber evidence="1">2.7.7.65</ecNumber>
    </recommendedName>
</protein>
<dbReference type="PANTHER" id="PTHR45138">
    <property type="entry name" value="REGULATORY COMPONENTS OF SENSORY TRANSDUCTION SYSTEM"/>
    <property type="match status" value="1"/>
</dbReference>
<feature type="transmembrane region" description="Helical" evidence="3">
    <location>
        <begin position="117"/>
        <end position="144"/>
    </location>
</feature>
<feature type="transmembrane region" description="Helical" evidence="3">
    <location>
        <begin position="25"/>
        <end position="41"/>
    </location>
</feature>
<dbReference type="AlphaFoldDB" id="A0A367XD95"/>
<feature type="transmembrane region" description="Helical" evidence="3">
    <location>
        <begin position="235"/>
        <end position="259"/>
    </location>
</feature>
<proteinExistence type="predicted"/>
<name>A0A367XD95_9PROT</name>
<organism evidence="5 6">
    <name type="scientific">Thalassospira profundimaris</name>
    <dbReference type="NCBI Taxonomy" id="502049"/>
    <lineage>
        <taxon>Bacteria</taxon>
        <taxon>Pseudomonadati</taxon>
        <taxon>Pseudomonadota</taxon>
        <taxon>Alphaproteobacteria</taxon>
        <taxon>Rhodospirillales</taxon>
        <taxon>Thalassospiraceae</taxon>
        <taxon>Thalassospira</taxon>
    </lineage>
</organism>
<dbReference type="NCBIfam" id="TIGR00254">
    <property type="entry name" value="GGDEF"/>
    <property type="match status" value="1"/>
</dbReference>